<accession>A0ABM9M8L0</accession>
<organism evidence="2 3">
    <name type="scientific">[Mycobacterium] wendilense</name>
    <dbReference type="NCBI Taxonomy" id="3064284"/>
    <lineage>
        <taxon>Bacteria</taxon>
        <taxon>Bacillati</taxon>
        <taxon>Actinomycetota</taxon>
        <taxon>Actinomycetes</taxon>
        <taxon>Mycobacteriales</taxon>
        <taxon>Mycobacteriaceae</taxon>
        <taxon>Mycolicibacter</taxon>
    </lineage>
</organism>
<keyword evidence="1" id="KW-0472">Membrane</keyword>
<dbReference type="Proteomes" id="UP001190466">
    <property type="component" value="Chromosome"/>
</dbReference>
<dbReference type="PANTHER" id="PTHR35007:SF4">
    <property type="entry name" value="CONSERVED TRANSMEMBRANE PROTEIN-RELATED"/>
    <property type="match status" value="1"/>
</dbReference>
<name>A0ABM9M8L0_9MYCO</name>
<feature type="transmembrane region" description="Helical" evidence="1">
    <location>
        <begin position="199"/>
        <end position="222"/>
    </location>
</feature>
<evidence type="ECO:0000313" key="3">
    <source>
        <dbReference type="Proteomes" id="UP001190466"/>
    </source>
</evidence>
<evidence type="ECO:0008006" key="4">
    <source>
        <dbReference type="Google" id="ProtNLM"/>
    </source>
</evidence>
<proteinExistence type="predicted"/>
<protein>
    <recommendedName>
        <fullName evidence="4">Type II secretion system protein GspF domain-containing protein</fullName>
    </recommendedName>
</protein>
<dbReference type="EMBL" id="OY726395">
    <property type="protein sequence ID" value="CAJ1579049.1"/>
    <property type="molecule type" value="Genomic_DNA"/>
</dbReference>
<sequence>MTAVAAAALSLAAALLMAPNTPRRRLSAAPASLRVPRLVKGAALTAPTLLGWALAGPFVALAATVLGATLVARRRRRAARQRGLRERAAMAQALEMLTAELRVGNHPIRGFAAVGGEVSGQVGEGFRRVAARGRLGADVAAGLRSAAAYSGQPADWDRLAVFWQLATDHGLAVAALMRAAQRDIVERQRFHARVDAGMAGARATTAILAALPAVGILLGQAMGARPLAFLAGDGFGGVVLMVGVALVCVGLVWADRITGRATA</sequence>
<keyword evidence="3" id="KW-1185">Reference proteome</keyword>
<dbReference type="PANTHER" id="PTHR35007">
    <property type="entry name" value="INTEGRAL MEMBRANE PROTEIN-RELATED"/>
    <property type="match status" value="1"/>
</dbReference>
<keyword evidence="1" id="KW-1133">Transmembrane helix</keyword>
<gene>
    <name evidence="2" type="ORF">MU0050_000312</name>
</gene>
<evidence type="ECO:0000313" key="2">
    <source>
        <dbReference type="EMBL" id="CAJ1579049.1"/>
    </source>
</evidence>
<evidence type="ECO:0000256" key="1">
    <source>
        <dbReference type="SAM" id="Phobius"/>
    </source>
</evidence>
<keyword evidence="1" id="KW-0812">Transmembrane</keyword>
<feature type="transmembrane region" description="Helical" evidence="1">
    <location>
        <begin position="52"/>
        <end position="72"/>
    </location>
</feature>
<feature type="transmembrane region" description="Helical" evidence="1">
    <location>
        <begin position="234"/>
        <end position="254"/>
    </location>
</feature>
<dbReference type="RefSeq" id="WP_316513815.1">
    <property type="nucleotide sequence ID" value="NZ_OY726395.1"/>
</dbReference>
<reference evidence="2 3" key="1">
    <citation type="submission" date="2023-08" db="EMBL/GenBank/DDBJ databases">
        <authorList>
            <person name="Folkvardsen B D."/>
            <person name="Norman A."/>
        </authorList>
    </citation>
    <scope>NUCLEOTIDE SEQUENCE [LARGE SCALE GENOMIC DNA]</scope>
    <source>
        <strain evidence="2 3">Mu0050</strain>
    </source>
</reference>